<proteinExistence type="predicted"/>
<dbReference type="AlphaFoldDB" id="A0A9D1IF18"/>
<protein>
    <submittedName>
        <fullName evidence="1">Uncharacterized protein</fullName>
    </submittedName>
</protein>
<gene>
    <name evidence="1" type="ORF">IAC53_05645</name>
</gene>
<reference evidence="1" key="1">
    <citation type="submission" date="2020-10" db="EMBL/GenBank/DDBJ databases">
        <authorList>
            <person name="Gilroy R."/>
        </authorList>
    </citation>
    <scope>NUCLEOTIDE SEQUENCE</scope>
    <source>
        <strain evidence="1">ChiGjej1B1-19959</strain>
    </source>
</reference>
<evidence type="ECO:0000313" key="2">
    <source>
        <dbReference type="Proteomes" id="UP000824071"/>
    </source>
</evidence>
<name>A0A9D1IF18_9FIRM</name>
<evidence type="ECO:0000313" key="1">
    <source>
        <dbReference type="EMBL" id="HIU36068.1"/>
    </source>
</evidence>
<sequence>MKTKIYETETHDLSAVVYANGEYRNYVPDAMIAALEGDGFFEEARMGFPEAVLYEDDFQMSSPVGMESVLEEKLRGCVLVAEIGEEVRLYPHRLSADQREFFALELGEDVLEDALARDTDGSGVLLDL</sequence>
<reference evidence="1" key="2">
    <citation type="journal article" date="2021" name="PeerJ">
        <title>Extensive microbial diversity within the chicken gut microbiome revealed by metagenomics and culture.</title>
        <authorList>
            <person name="Gilroy R."/>
            <person name="Ravi A."/>
            <person name="Getino M."/>
            <person name="Pursley I."/>
            <person name="Horton D.L."/>
            <person name="Alikhan N.F."/>
            <person name="Baker D."/>
            <person name="Gharbi K."/>
            <person name="Hall N."/>
            <person name="Watson M."/>
            <person name="Adriaenssens E.M."/>
            <person name="Foster-Nyarko E."/>
            <person name="Jarju S."/>
            <person name="Secka A."/>
            <person name="Antonio M."/>
            <person name="Oren A."/>
            <person name="Chaudhuri R.R."/>
            <person name="La Ragione R."/>
            <person name="Hildebrand F."/>
            <person name="Pallen M.J."/>
        </authorList>
    </citation>
    <scope>NUCLEOTIDE SEQUENCE</scope>
    <source>
        <strain evidence="1">ChiGjej1B1-19959</strain>
    </source>
</reference>
<comment type="caution">
    <text evidence="1">The sequence shown here is derived from an EMBL/GenBank/DDBJ whole genome shotgun (WGS) entry which is preliminary data.</text>
</comment>
<dbReference type="EMBL" id="DVMW01000033">
    <property type="protein sequence ID" value="HIU36068.1"/>
    <property type="molecule type" value="Genomic_DNA"/>
</dbReference>
<accession>A0A9D1IF18</accession>
<dbReference type="Proteomes" id="UP000824071">
    <property type="component" value="Unassembled WGS sequence"/>
</dbReference>
<organism evidence="1 2">
    <name type="scientific">Candidatus Fimenecus excrementigallinarum</name>
    <dbReference type="NCBI Taxonomy" id="2840816"/>
    <lineage>
        <taxon>Bacteria</taxon>
        <taxon>Bacillati</taxon>
        <taxon>Bacillota</taxon>
        <taxon>Clostridia</taxon>
        <taxon>Candidatus Fimenecus</taxon>
    </lineage>
</organism>